<feature type="compositionally biased region" description="Polar residues" evidence="2">
    <location>
        <begin position="298"/>
        <end position="322"/>
    </location>
</feature>
<feature type="region of interest" description="Disordered" evidence="2">
    <location>
        <begin position="666"/>
        <end position="694"/>
    </location>
</feature>
<feature type="compositionally biased region" description="Low complexity" evidence="2">
    <location>
        <begin position="722"/>
        <end position="743"/>
    </location>
</feature>
<feature type="coiled-coil region" evidence="1">
    <location>
        <begin position="177"/>
        <end position="229"/>
    </location>
</feature>
<feature type="coiled-coil region" evidence="1">
    <location>
        <begin position="38"/>
        <end position="133"/>
    </location>
</feature>
<keyword evidence="1" id="KW-0175">Coiled coil</keyword>
<feature type="compositionally biased region" description="Gly residues" evidence="2">
    <location>
        <begin position="674"/>
        <end position="684"/>
    </location>
</feature>
<evidence type="ECO:0000256" key="1">
    <source>
        <dbReference type="SAM" id="Coils"/>
    </source>
</evidence>
<protein>
    <submittedName>
        <fullName evidence="4">Uncharacterized protein</fullName>
    </submittedName>
</protein>
<proteinExistence type="predicted"/>
<accession>A0A7J7K9M5</accession>
<dbReference type="AlphaFoldDB" id="A0A7J7K9M5"/>
<sequence>MLVVIFILLSWIKSKSVVAFNWWKSSLGRKVLLSAGEMDPLARMFQTAREELERLQEEHAAAEEERARKEEQLMLTHERKVLEMERLERHLQLMIAENDAMRVRAEEEIQQARQQLEKERQQHQEQLACDLAELSALREAQLTRPTDSADGPGDMITQTDDSLQECSGTQTASVEVLTELNQQRSTVQGRLKELTQKELMFTLQEFEEEQEITNKALEYELQITDAQDEICDVKYHLNELKHSISFNNFDEVSGPKGRSDLLSADSDSEGFDSDLDQSHDLSEYIANEQLANNNELPASANDISTHTPAQSSEELTQSQPGSMQEVDLHSLRLSKGQRAHHNISPDRFKVSRSAESVTSRLFPQYKVKFEYKASQRENTPSPVREAHQRRNSEPRRKVGFGELNRNARSLSYSRIKTPPPNTSSAKSPRQSTDGRRRKVLRAQPVDQSDEGSRSQSQPNFSTRPRKTWEKPNTHTRSRSVPGDLTRLARPRNPLPPVKRTLVMSDKYRVPLPSELKRSSARKVKKATSLSRIPETHSEDEKSKSYMNIGSLPAFATCNISENPAYTESLTHSLDFSDSLPFKQLQPKLAILPSTDEINAEEAPGNALAESSPRPSSSKPAARDAIKSKRAPSTSRSIILGIKAKYGNKRSRRADIPVEIFLPPSPLSSRDICSGGSGGGGGGGASPTPTSGRSRSYADKEIFIPFDKNTMLFAKSLRDQQRKSSQSDSVGSSSRKGSTTSSSSKRGDGSRRASKSPLSQHAALEDTYSVSQFHRVQSETDLRNAKENSDCTEMSQLEQQYQHILDTHSVTDISSAANRLPADSMDVTTTTQMLPSESVLELHSSNSFASIQEIDVTMATQAEEVPPVVQFYEDGEPVTPESLAKRQQLTKKALKATQVKYRELEDAVIR</sequence>
<feature type="region of interest" description="Disordered" evidence="2">
    <location>
        <begin position="716"/>
        <end position="769"/>
    </location>
</feature>
<feature type="region of interest" description="Disordered" evidence="2">
    <location>
        <begin position="516"/>
        <end position="541"/>
    </location>
</feature>
<feature type="region of interest" description="Disordered" evidence="2">
    <location>
        <begin position="601"/>
        <end position="631"/>
    </location>
</feature>
<keyword evidence="5" id="KW-1185">Reference proteome</keyword>
<dbReference type="Proteomes" id="UP000593567">
    <property type="component" value="Unassembled WGS sequence"/>
</dbReference>
<evidence type="ECO:0000256" key="3">
    <source>
        <dbReference type="SAM" id="SignalP"/>
    </source>
</evidence>
<feature type="region of interest" description="Disordered" evidence="2">
    <location>
        <begin position="372"/>
        <end position="497"/>
    </location>
</feature>
<feature type="chain" id="PRO_5029721629" evidence="3">
    <location>
        <begin position="20"/>
        <end position="909"/>
    </location>
</feature>
<feature type="signal peptide" evidence="3">
    <location>
        <begin position="1"/>
        <end position="19"/>
    </location>
</feature>
<feature type="compositionally biased region" description="Low complexity" evidence="2">
    <location>
        <begin position="606"/>
        <end position="619"/>
    </location>
</feature>
<gene>
    <name evidence="4" type="ORF">EB796_007143</name>
</gene>
<evidence type="ECO:0000256" key="2">
    <source>
        <dbReference type="SAM" id="MobiDB-lite"/>
    </source>
</evidence>
<evidence type="ECO:0000313" key="5">
    <source>
        <dbReference type="Proteomes" id="UP000593567"/>
    </source>
</evidence>
<name>A0A7J7K9M5_BUGNE</name>
<evidence type="ECO:0000313" key="4">
    <source>
        <dbReference type="EMBL" id="KAF6034551.1"/>
    </source>
</evidence>
<organism evidence="4 5">
    <name type="scientific">Bugula neritina</name>
    <name type="common">Brown bryozoan</name>
    <name type="synonym">Sertularia neritina</name>
    <dbReference type="NCBI Taxonomy" id="10212"/>
    <lineage>
        <taxon>Eukaryota</taxon>
        <taxon>Metazoa</taxon>
        <taxon>Spiralia</taxon>
        <taxon>Lophotrochozoa</taxon>
        <taxon>Bryozoa</taxon>
        <taxon>Gymnolaemata</taxon>
        <taxon>Cheilostomatida</taxon>
        <taxon>Flustrina</taxon>
        <taxon>Buguloidea</taxon>
        <taxon>Bugulidae</taxon>
        <taxon>Bugula</taxon>
    </lineage>
</organism>
<feature type="compositionally biased region" description="Polar residues" evidence="2">
    <location>
        <begin position="453"/>
        <end position="462"/>
    </location>
</feature>
<feature type="region of interest" description="Disordered" evidence="2">
    <location>
        <begin position="298"/>
        <end position="325"/>
    </location>
</feature>
<feature type="compositionally biased region" description="Polar residues" evidence="2">
    <location>
        <begin position="422"/>
        <end position="431"/>
    </location>
</feature>
<feature type="compositionally biased region" description="Basic and acidic residues" evidence="2">
    <location>
        <begin position="384"/>
        <end position="396"/>
    </location>
</feature>
<dbReference type="EMBL" id="VXIV02001047">
    <property type="protein sequence ID" value="KAF6034551.1"/>
    <property type="molecule type" value="Genomic_DNA"/>
</dbReference>
<keyword evidence="3" id="KW-0732">Signal</keyword>
<reference evidence="4" key="1">
    <citation type="submission" date="2020-06" db="EMBL/GenBank/DDBJ databases">
        <title>Draft genome of Bugula neritina, a colonial animal packing powerful symbionts and potential medicines.</title>
        <authorList>
            <person name="Rayko M."/>
        </authorList>
    </citation>
    <scope>NUCLEOTIDE SEQUENCE [LARGE SCALE GENOMIC DNA]</scope>
    <source>
        <strain evidence="4">Kwan_BN1</strain>
    </source>
</reference>
<feature type="region of interest" description="Disordered" evidence="2">
    <location>
        <begin position="337"/>
        <end position="356"/>
    </location>
</feature>
<comment type="caution">
    <text evidence="4">The sequence shown here is derived from an EMBL/GenBank/DDBJ whole genome shotgun (WGS) entry which is preliminary data.</text>
</comment>